<dbReference type="GO" id="GO:0004556">
    <property type="term" value="F:alpha-amylase activity"/>
    <property type="evidence" value="ECO:0007669"/>
    <property type="project" value="UniProtKB-UniRule"/>
</dbReference>
<evidence type="ECO:0000256" key="1">
    <source>
        <dbReference type="ARBA" id="ARBA00008061"/>
    </source>
</evidence>
<protein>
    <recommendedName>
        <fullName evidence="3">Alpha-amylase</fullName>
        <ecNumber evidence="3">3.2.1.1</ecNumber>
    </recommendedName>
</protein>
<dbReference type="GO" id="GO:0009313">
    <property type="term" value="P:oligosaccharide catabolic process"/>
    <property type="evidence" value="ECO:0007669"/>
    <property type="project" value="TreeGrafter"/>
</dbReference>
<dbReference type="InterPro" id="IPR045857">
    <property type="entry name" value="O16G_dom_2"/>
</dbReference>
<proteinExistence type="inferred from homology"/>
<dbReference type="InterPro" id="IPR006047">
    <property type="entry name" value="GH13_cat_dom"/>
</dbReference>
<evidence type="ECO:0000313" key="5">
    <source>
        <dbReference type="EMBL" id="TMI75953.1"/>
    </source>
</evidence>
<accession>A0A537IXD5</accession>
<dbReference type="SUPFAM" id="SSF51445">
    <property type="entry name" value="(Trans)glycosidases"/>
    <property type="match status" value="1"/>
</dbReference>
<gene>
    <name evidence="5" type="ORF">E6H05_05300</name>
</gene>
<dbReference type="InterPro" id="IPR006046">
    <property type="entry name" value="Alpha_amylase"/>
</dbReference>
<reference evidence="5 6" key="1">
    <citation type="journal article" date="2019" name="Nat. Microbiol.">
        <title>Mediterranean grassland soil C-N compound turnover is dependent on rainfall and depth, and is mediated by genomically divergent microorganisms.</title>
        <authorList>
            <person name="Diamond S."/>
            <person name="Andeer P.F."/>
            <person name="Li Z."/>
            <person name="Crits-Christoph A."/>
            <person name="Burstein D."/>
            <person name="Anantharaman K."/>
            <person name="Lane K.R."/>
            <person name="Thomas B.C."/>
            <person name="Pan C."/>
            <person name="Northen T.R."/>
            <person name="Banfield J.F."/>
        </authorList>
    </citation>
    <scope>NUCLEOTIDE SEQUENCE [LARGE SCALE GENOMIC DNA]</scope>
    <source>
        <strain evidence="5">NP_8</strain>
    </source>
</reference>
<keyword evidence="3" id="KW-0119">Carbohydrate metabolism</keyword>
<feature type="domain" description="Glycosyl hydrolase family 13 catalytic" evidence="4">
    <location>
        <begin position="50"/>
        <end position="437"/>
    </location>
</feature>
<evidence type="ECO:0000259" key="4">
    <source>
        <dbReference type="SMART" id="SM00642"/>
    </source>
</evidence>
<dbReference type="EC" id="3.2.1.1" evidence="3"/>
<dbReference type="PANTHER" id="PTHR10357:SF179">
    <property type="entry name" value="NEUTRAL AND BASIC AMINO ACID TRANSPORT PROTEIN RBAT"/>
    <property type="match status" value="1"/>
</dbReference>
<dbReference type="Proteomes" id="UP000318834">
    <property type="component" value="Unassembled WGS sequence"/>
</dbReference>
<comment type="similarity">
    <text evidence="1 2">Belongs to the glycosyl hydrolase 13 family.</text>
</comment>
<dbReference type="CDD" id="cd11316">
    <property type="entry name" value="AmyAc_bac2_AmyA"/>
    <property type="match status" value="1"/>
</dbReference>
<keyword evidence="3" id="KW-0326">Glycosidase</keyword>
<organism evidence="5 6">
    <name type="scientific">Candidatus Segetimicrobium genomatis</name>
    <dbReference type="NCBI Taxonomy" id="2569760"/>
    <lineage>
        <taxon>Bacteria</taxon>
        <taxon>Bacillati</taxon>
        <taxon>Candidatus Sysuimicrobiota</taxon>
        <taxon>Candidatus Sysuimicrobiia</taxon>
        <taxon>Candidatus Sysuimicrobiales</taxon>
        <taxon>Candidatus Segetimicrobiaceae</taxon>
        <taxon>Candidatus Segetimicrobium</taxon>
    </lineage>
</organism>
<dbReference type="AlphaFoldDB" id="A0A537IXD5"/>
<evidence type="ECO:0000313" key="6">
    <source>
        <dbReference type="Proteomes" id="UP000318834"/>
    </source>
</evidence>
<dbReference type="Pfam" id="PF00128">
    <property type="entry name" value="Alpha-amylase"/>
    <property type="match status" value="1"/>
</dbReference>
<evidence type="ECO:0000256" key="3">
    <source>
        <dbReference type="RuleBase" id="RU361134"/>
    </source>
</evidence>
<comment type="catalytic activity">
    <reaction evidence="3">
        <text>Endohydrolysis of (1-&gt;4)-alpha-D-glucosidic linkages in polysaccharides containing three or more (1-&gt;4)-alpha-linked D-glucose units.</text>
        <dbReference type="EC" id="3.2.1.1"/>
    </reaction>
</comment>
<sequence>MTRAAPLSQIQRGFLHRGKWGAAWLGALCVSASPPPSGAQSWLRGAVCYEVFVRSFYDSDGDGIGDLKGLILKLPYIQGLGAHCLWLMPVAESPSYHGYDVANYYRVNPEYGTNEDFKRLVAAAHRDGIRVLVDMVLNHVSREHPFFQEALRHPDSPYRSWFRWSSTDPHLQGPWGEVVWHRSPVRDEYYYGVFWEGMPDLNYETPAVREEAKHVARFWLKDLGVDGFRLDAVPYLVEEGDRLAGTPGTHAFLRDYAAYVHRIAPAAFTIGEVWDSTGALLPYYPDQLDAYFAFEVSNAILEAIRTGAAHKLFPPVLRLQGALPADRWAPFLRNHDQTRTLTELGGDVGRARLAATLLLTLPGVPFVYYGEEIGMTGDKPDPRLRTPMQWSRGPGAGFTRGTPWESLQPDSLTANVAAQDGDPNSLLNSYRRLIHLRAEHPA</sequence>
<keyword evidence="3" id="KW-0378">Hydrolase</keyword>
<feature type="non-terminal residue" evidence="5">
    <location>
        <position position="442"/>
    </location>
</feature>
<dbReference type="Gene3D" id="3.90.400.10">
    <property type="entry name" value="Oligo-1,6-glucosidase, Domain 2"/>
    <property type="match status" value="1"/>
</dbReference>
<name>A0A537IXD5_9BACT</name>
<dbReference type="PRINTS" id="PR00110">
    <property type="entry name" value="ALPHAAMYLASE"/>
</dbReference>
<dbReference type="EMBL" id="VBAP01000035">
    <property type="protein sequence ID" value="TMI75953.1"/>
    <property type="molecule type" value="Genomic_DNA"/>
</dbReference>
<dbReference type="GO" id="GO:0043169">
    <property type="term" value="F:cation binding"/>
    <property type="evidence" value="ECO:0007669"/>
    <property type="project" value="InterPro"/>
</dbReference>
<dbReference type="Gene3D" id="3.20.20.80">
    <property type="entry name" value="Glycosidases"/>
    <property type="match status" value="1"/>
</dbReference>
<dbReference type="PANTHER" id="PTHR10357">
    <property type="entry name" value="ALPHA-AMYLASE FAMILY MEMBER"/>
    <property type="match status" value="1"/>
</dbReference>
<dbReference type="SMART" id="SM00642">
    <property type="entry name" value="Aamy"/>
    <property type="match status" value="1"/>
</dbReference>
<evidence type="ECO:0000256" key="2">
    <source>
        <dbReference type="RuleBase" id="RU003615"/>
    </source>
</evidence>
<comment type="caution">
    <text evidence="5">The sequence shown here is derived from an EMBL/GenBank/DDBJ whole genome shotgun (WGS) entry which is preliminary data.</text>
</comment>
<dbReference type="InterPro" id="IPR017853">
    <property type="entry name" value="GH"/>
</dbReference>